<sequence>MLANAPCAEKTLNAEDRLSVVVQCMQEGDCPAACVAYGDFRATLRETLQDADLGGVLRDALAAFSQSLGAADIARCSGLAGRLREQLRASFPSQADRLLRFC</sequence>
<evidence type="ECO:0000313" key="2">
    <source>
        <dbReference type="Proteomes" id="UP000002588"/>
    </source>
</evidence>
<keyword evidence="2" id="KW-1185">Reference proteome</keyword>
<name>A1K351_AZOSB</name>
<dbReference type="Proteomes" id="UP000002588">
    <property type="component" value="Chromosome"/>
</dbReference>
<dbReference type="KEGG" id="aoa:dqs_0708"/>
<dbReference type="HOGENOM" id="CLU_2271627_0_0_4"/>
<dbReference type="RefSeq" id="WP_011764374.1">
    <property type="nucleotide sequence ID" value="NC_008702.1"/>
</dbReference>
<proteinExistence type="predicted"/>
<dbReference type="AlphaFoldDB" id="A1K351"/>
<evidence type="ECO:0000313" key="1">
    <source>
        <dbReference type="EMBL" id="CAL93256.1"/>
    </source>
</evidence>
<reference evidence="1 2" key="1">
    <citation type="journal article" date="2006" name="Nat. Biotechnol.">
        <title>Complete genome of the mutualistic, N2-fixing grass endophyte Azoarcus sp. strain BH72.</title>
        <authorList>
            <person name="Krause A."/>
            <person name="Ramakumar A."/>
            <person name="Bartels D."/>
            <person name="Battistoni F."/>
            <person name="Bekel T."/>
            <person name="Boch J."/>
            <person name="Boehm M."/>
            <person name="Friedrich F."/>
            <person name="Hurek T."/>
            <person name="Krause L."/>
            <person name="Linke B."/>
            <person name="McHardy A.C."/>
            <person name="Sarkar A."/>
            <person name="Schneiker S."/>
            <person name="Syed A.A."/>
            <person name="Thauer R."/>
            <person name="Vorhoelter F.-J."/>
            <person name="Weidner S."/>
            <person name="Puehler A."/>
            <person name="Reinhold-Hurek B."/>
            <person name="Kaiser O."/>
            <person name="Goesmann A."/>
        </authorList>
    </citation>
    <scope>NUCLEOTIDE SEQUENCE [LARGE SCALE GENOMIC DNA]</scope>
    <source>
        <strain evidence="1 2">BH72</strain>
    </source>
</reference>
<protein>
    <submittedName>
        <fullName evidence="1">Uncharacterized protein</fullName>
    </submittedName>
</protein>
<dbReference type="KEGG" id="azo:azo0639"/>
<accession>A1K351</accession>
<organism evidence="1 2">
    <name type="scientific">Azoarcus sp. (strain BH72)</name>
    <dbReference type="NCBI Taxonomy" id="418699"/>
    <lineage>
        <taxon>Bacteria</taxon>
        <taxon>Pseudomonadati</taxon>
        <taxon>Pseudomonadota</taxon>
        <taxon>Betaproteobacteria</taxon>
        <taxon>Rhodocyclales</taxon>
        <taxon>Zoogloeaceae</taxon>
        <taxon>Azoarcus</taxon>
    </lineage>
</organism>
<dbReference type="OrthoDB" id="9890362at2"/>
<dbReference type="EMBL" id="AM406670">
    <property type="protein sequence ID" value="CAL93256.1"/>
    <property type="molecule type" value="Genomic_DNA"/>
</dbReference>
<gene>
    <name evidence="1" type="ordered locus">azo0639</name>
</gene>